<sequence length="171" mass="19617">MTSTLAQVNVNVPFNGRHILLKASINTVATLCLIVLLFLINEPAVKPYEFIFLLIAASVLSVFSVYLWTCHVRAKRSILSINSDFIAWVNKHKNVRVKWSFIREVNIVDLSKKVGRSKYVVYDFVLDAQESKLPSPMSLYPSDYQISHPELLELIEQAAKKYNFQVILDRM</sequence>
<dbReference type="AlphaFoldDB" id="K6Z032"/>
<gene>
    <name evidence="2" type="ORF">GPAL_2725</name>
</gene>
<keyword evidence="1" id="KW-0812">Transmembrane</keyword>
<dbReference type="RefSeq" id="WP_006012736.1">
    <property type="nucleotide sequence ID" value="NZ_BAEQ01000047.1"/>
</dbReference>
<name>K6Z032_9ALTE</name>
<evidence type="ECO:0000313" key="2">
    <source>
        <dbReference type="EMBL" id="GAC29576.1"/>
    </source>
</evidence>
<accession>K6Z032</accession>
<dbReference type="EMBL" id="BAEQ01000047">
    <property type="protein sequence ID" value="GAC29576.1"/>
    <property type="molecule type" value="Genomic_DNA"/>
</dbReference>
<keyword evidence="1" id="KW-1133">Transmembrane helix</keyword>
<proteinExistence type="predicted"/>
<evidence type="ECO:0000313" key="3">
    <source>
        <dbReference type="Proteomes" id="UP000006251"/>
    </source>
</evidence>
<keyword evidence="1" id="KW-0472">Membrane</keyword>
<organism evidence="2 3">
    <name type="scientific">Brumicola pallidula DSM 14239 = ACAM 615</name>
    <dbReference type="NCBI Taxonomy" id="1121922"/>
    <lineage>
        <taxon>Bacteria</taxon>
        <taxon>Pseudomonadati</taxon>
        <taxon>Pseudomonadota</taxon>
        <taxon>Gammaproteobacteria</taxon>
        <taxon>Alteromonadales</taxon>
        <taxon>Alteromonadaceae</taxon>
        <taxon>Brumicola</taxon>
    </lineage>
</organism>
<dbReference type="OrthoDB" id="6322079at2"/>
<reference evidence="3" key="1">
    <citation type="journal article" date="2014" name="Environ. Microbiol.">
        <title>Comparative genomics of the marine bacterial genus Glaciecola reveals the high degree of genomic diversity and genomic characteristic for cold adaptation.</title>
        <authorList>
            <person name="Qin Q.L."/>
            <person name="Xie B.B."/>
            <person name="Yu Y."/>
            <person name="Shu Y.L."/>
            <person name="Rong J.C."/>
            <person name="Zhang Y.J."/>
            <person name="Zhao D.L."/>
            <person name="Chen X.L."/>
            <person name="Zhang X.Y."/>
            <person name="Chen B."/>
            <person name="Zhou B.C."/>
            <person name="Zhang Y.Z."/>
        </authorList>
    </citation>
    <scope>NUCLEOTIDE SEQUENCE [LARGE SCALE GENOMIC DNA]</scope>
    <source>
        <strain evidence="3">ACAM 615</strain>
    </source>
</reference>
<comment type="caution">
    <text evidence="2">The sequence shown here is derived from an EMBL/GenBank/DDBJ whole genome shotgun (WGS) entry which is preliminary data.</text>
</comment>
<evidence type="ECO:0000256" key="1">
    <source>
        <dbReference type="SAM" id="Phobius"/>
    </source>
</evidence>
<keyword evidence="3" id="KW-1185">Reference proteome</keyword>
<feature type="transmembrane region" description="Helical" evidence="1">
    <location>
        <begin position="51"/>
        <end position="69"/>
    </location>
</feature>
<dbReference type="Proteomes" id="UP000006251">
    <property type="component" value="Unassembled WGS sequence"/>
</dbReference>
<feature type="transmembrane region" description="Helical" evidence="1">
    <location>
        <begin position="20"/>
        <end position="39"/>
    </location>
</feature>
<protein>
    <submittedName>
        <fullName evidence="2">Uncharacterized protein</fullName>
    </submittedName>
</protein>